<feature type="region of interest" description="Disordered" evidence="1">
    <location>
        <begin position="13"/>
        <end position="47"/>
    </location>
</feature>
<sequence>MGEVTVRFVGGPADGLVRDVPAGPDGAPPPRWIMRHPDGTGPVQAGPDHLYERDRPDGVGGWSMRFVRTDPYGVSE</sequence>
<accession>A0A1C4Y190</accession>
<gene>
    <name evidence="2" type="ORF">GA0070607_6087</name>
</gene>
<dbReference type="Proteomes" id="UP000198243">
    <property type="component" value="Chromosome I"/>
</dbReference>
<reference evidence="3" key="1">
    <citation type="submission" date="2016-06" db="EMBL/GenBank/DDBJ databases">
        <authorList>
            <person name="Varghese N."/>
            <person name="Submissions Spin"/>
        </authorList>
    </citation>
    <scope>NUCLEOTIDE SEQUENCE [LARGE SCALE GENOMIC DNA]</scope>
    <source>
        <strain evidence="3">DSM 44875</strain>
    </source>
</reference>
<evidence type="ECO:0000313" key="3">
    <source>
        <dbReference type="Proteomes" id="UP000198243"/>
    </source>
</evidence>
<name>A0A1C4Y190_9ACTN</name>
<dbReference type="EMBL" id="LT607412">
    <property type="protein sequence ID" value="SCF14497.1"/>
    <property type="molecule type" value="Genomic_DNA"/>
</dbReference>
<evidence type="ECO:0000313" key="2">
    <source>
        <dbReference type="EMBL" id="SCF14497.1"/>
    </source>
</evidence>
<organism evidence="2 3">
    <name type="scientific">Micromonospora coriariae</name>
    <dbReference type="NCBI Taxonomy" id="285665"/>
    <lineage>
        <taxon>Bacteria</taxon>
        <taxon>Bacillati</taxon>
        <taxon>Actinomycetota</taxon>
        <taxon>Actinomycetes</taxon>
        <taxon>Micromonosporales</taxon>
        <taxon>Micromonosporaceae</taxon>
        <taxon>Micromonospora</taxon>
    </lineage>
</organism>
<protein>
    <submittedName>
        <fullName evidence="2">Uncharacterized protein</fullName>
    </submittedName>
</protein>
<evidence type="ECO:0000256" key="1">
    <source>
        <dbReference type="SAM" id="MobiDB-lite"/>
    </source>
</evidence>
<dbReference type="OrthoDB" id="3400840at2"/>
<dbReference type="AlphaFoldDB" id="A0A1C4Y190"/>
<proteinExistence type="predicted"/>
<keyword evidence="3" id="KW-1185">Reference proteome</keyword>
<dbReference type="RefSeq" id="WP_089021213.1">
    <property type="nucleotide sequence ID" value="NZ_LT607412.1"/>
</dbReference>